<evidence type="ECO:0000256" key="1">
    <source>
        <dbReference type="ARBA" id="ARBA00022475"/>
    </source>
</evidence>
<dbReference type="PANTHER" id="PTHR43221">
    <property type="entry name" value="PROTEASE HTPX"/>
    <property type="match status" value="1"/>
</dbReference>
<keyword evidence="14" id="KW-1185">Reference proteome</keyword>
<evidence type="ECO:0000256" key="2">
    <source>
        <dbReference type="ARBA" id="ARBA00022670"/>
    </source>
</evidence>
<dbReference type="Pfam" id="PF01435">
    <property type="entry name" value="Peptidase_M48"/>
    <property type="match status" value="1"/>
</dbReference>
<dbReference type="Proteomes" id="UP000011599">
    <property type="component" value="Unassembled WGS sequence"/>
</dbReference>
<evidence type="ECO:0000256" key="5">
    <source>
        <dbReference type="ARBA" id="ARBA00022801"/>
    </source>
</evidence>
<organism evidence="13 14">
    <name type="scientific">Natronorubrum tibetense GA33</name>
    <dbReference type="NCBI Taxonomy" id="1114856"/>
    <lineage>
        <taxon>Archaea</taxon>
        <taxon>Methanobacteriati</taxon>
        <taxon>Methanobacteriota</taxon>
        <taxon>Stenosarchaea group</taxon>
        <taxon>Halobacteria</taxon>
        <taxon>Halobacteriales</taxon>
        <taxon>Natrialbaceae</taxon>
        <taxon>Natronorubrum</taxon>
    </lineage>
</organism>
<keyword evidence="4" id="KW-0479">Metal-binding</keyword>
<feature type="transmembrane region" description="Helical" evidence="11">
    <location>
        <begin position="34"/>
        <end position="53"/>
    </location>
</feature>
<sequence length="320" mass="34783">MVAAVLALVLVTIGLLAGVWVVFYGMLVVFGIRPAAHGAFVATTVTLLTIAYLEYRHLETIERLSDAHPVDRESAPHLYDVTTRVAAQLDVPVPTIAVSERNAPEALAVGFRPENVHLVLSLGTIRALDADELEAVIAHELAHVKNRDAMVMTVVSLPVVLADGLGSRLERIDEPSSESIVAAVVPFVAPIIGLVAAVVWIIGSAITARLSRVRERAADRTAAEVTGSPATLASALRRLDAEITDTPKQDLREVSGVSSLSILPLEPRELEKVMLGPEGDIEPSYWWLRTRLHRLQRWLFGTHPPTADRLESLAALERER</sequence>
<dbReference type="InterPro" id="IPR050083">
    <property type="entry name" value="HtpX_protease"/>
</dbReference>
<proteinExistence type="inferred from homology"/>
<dbReference type="GO" id="GO:0046872">
    <property type="term" value="F:metal ion binding"/>
    <property type="evidence" value="ECO:0007669"/>
    <property type="project" value="UniProtKB-KW"/>
</dbReference>
<evidence type="ECO:0000256" key="9">
    <source>
        <dbReference type="ARBA" id="ARBA00023136"/>
    </source>
</evidence>
<dbReference type="AlphaFoldDB" id="L9W7W1"/>
<dbReference type="InterPro" id="IPR001915">
    <property type="entry name" value="Peptidase_M48"/>
</dbReference>
<keyword evidence="5 10" id="KW-0378">Hydrolase</keyword>
<keyword evidence="1" id="KW-1003">Cell membrane</keyword>
<evidence type="ECO:0000256" key="4">
    <source>
        <dbReference type="ARBA" id="ARBA00022723"/>
    </source>
</evidence>
<dbReference type="GO" id="GO:0004222">
    <property type="term" value="F:metalloendopeptidase activity"/>
    <property type="evidence" value="ECO:0007669"/>
    <property type="project" value="InterPro"/>
</dbReference>
<keyword evidence="7 11" id="KW-1133">Transmembrane helix</keyword>
<dbReference type="Gene3D" id="3.30.2010.10">
    <property type="entry name" value="Metalloproteases ('zincins'), catalytic domain"/>
    <property type="match status" value="1"/>
</dbReference>
<gene>
    <name evidence="13" type="ORF">C496_03338</name>
</gene>
<dbReference type="PATRIC" id="fig|1114856.3.peg.688"/>
<keyword evidence="8 10" id="KW-0482">Metalloprotease</keyword>
<evidence type="ECO:0000313" key="13">
    <source>
        <dbReference type="EMBL" id="ELY45422.1"/>
    </source>
</evidence>
<evidence type="ECO:0000259" key="12">
    <source>
        <dbReference type="Pfam" id="PF01435"/>
    </source>
</evidence>
<comment type="cofactor">
    <cofactor evidence="10">
        <name>Zn(2+)</name>
        <dbReference type="ChEBI" id="CHEBI:29105"/>
    </cofactor>
    <text evidence="10">Binds 1 zinc ion per subunit.</text>
</comment>
<dbReference type="PANTHER" id="PTHR43221:SF2">
    <property type="entry name" value="PROTEASE HTPX HOMOLOG"/>
    <property type="match status" value="1"/>
</dbReference>
<evidence type="ECO:0000256" key="3">
    <source>
        <dbReference type="ARBA" id="ARBA00022692"/>
    </source>
</evidence>
<keyword evidence="2 10" id="KW-0645">Protease</keyword>
<feature type="domain" description="Peptidase M48" evidence="12">
    <location>
        <begin position="76"/>
        <end position="315"/>
    </location>
</feature>
<accession>L9W7W1</accession>
<dbReference type="EMBL" id="AOHW01000007">
    <property type="protein sequence ID" value="ELY45422.1"/>
    <property type="molecule type" value="Genomic_DNA"/>
</dbReference>
<comment type="similarity">
    <text evidence="10">Belongs to the peptidase M48 family.</text>
</comment>
<protein>
    <submittedName>
        <fullName evidence="13">Heat shock protein HtpX</fullName>
    </submittedName>
</protein>
<dbReference type="GO" id="GO:0006508">
    <property type="term" value="P:proteolysis"/>
    <property type="evidence" value="ECO:0007669"/>
    <property type="project" value="UniProtKB-KW"/>
</dbReference>
<evidence type="ECO:0000256" key="6">
    <source>
        <dbReference type="ARBA" id="ARBA00022833"/>
    </source>
</evidence>
<keyword evidence="9 11" id="KW-0472">Membrane</keyword>
<evidence type="ECO:0000256" key="8">
    <source>
        <dbReference type="ARBA" id="ARBA00023049"/>
    </source>
</evidence>
<dbReference type="STRING" id="1114856.GCA_000383975_03554"/>
<name>L9W7W1_9EURY</name>
<evidence type="ECO:0000313" key="14">
    <source>
        <dbReference type="Proteomes" id="UP000011599"/>
    </source>
</evidence>
<evidence type="ECO:0000256" key="10">
    <source>
        <dbReference type="RuleBase" id="RU003983"/>
    </source>
</evidence>
<evidence type="ECO:0000256" key="7">
    <source>
        <dbReference type="ARBA" id="ARBA00022989"/>
    </source>
</evidence>
<dbReference type="CDD" id="cd07327">
    <property type="entry name" value="M48B_HtpX_like"/>
    <property type="match status" value="1"/>
</dbReference>
<keyword evidence="13" id="KW-0346">Stress response</keyword>
<reference evidence="13 14" key="1">
    <citation type="journal article" date="2014" name="PLoS Genet.">
        <title>Phylogenetically driven sequencing of extremely halophilic archaea reveals strategies for static and dynamic osmo-response.</title>
        <authorList>
            <person name="Becker E.A."/>
            <person name="Seitzer P.M."/>
            <person name="Tritt A."/>
            <person name="Larsen D."/>
            <person name="Krusor M."/>
            <person name="Yao A.I."/>
            <person name="Wu D."/>
            <person name="Madern D."/>
            <person name="Eisen J.A."/>
            <person name="Darling A.E."/>
            <person name="Facciotti M.T."/>
        </authorList>
    </citation>
    <scope>NUCLEOTIDE SEQUENCE [LARGE SCALE GENOMIC DNA]</scope>
    <source>
        <strain evidence="13 14">GA33</strain>
    </source>
</reference>
<feature type="transmembrane region" description="Helical" evidence="11">
    <location>
        <begin position="179"/>
        <end position="206"/>
    </location>
</feature>
<evidence type="ECO:0000256" key="11">
    <source>
        <dbReference type="SAM" id="Phobius"/>
    </source>
</evidence>
<dbReference type="eggNOG" id="arCOG01331">
    <property type="taxonomic scope" value="Archaea"/>
</dbReference>
<comment type="caution">
    <text evidence="13">The sequence shown here is derived from an EMBL/GenBank/DDBJ whole genome shotgun (WGS) entry which is preliminary data.</text>
</comment>
<keyword evidence="6 10" id="KW-0862">Zinc</keyword>
<keyword evidence="3 11" id="KW-0812">Transmembrane</keyword>